<gene>
    <name evidence="2" type="ORF">C7379_11214</name>
</gene>
<evidence type="ECO:0000313" key="2">
    <source>
        <dbReference type="EMBL" id="PVX53433.1"/>
    </source>
</evidence>
<proteinExistence type="predicted"/>
<reference evidence="2 3" key="1">
    <citation type="submission" date="2018-05" db="EMBL/GenBank/DDBJ databases">
        <title>Genomic Encyclopedia of Type Strains, Phase IV (KMG-IV): sequencing the most valuable type-strain genomes for metagenomic binning, comparative biology and taxonomic classification.</title>
        <authorList>
            <person name="Goeker M."/>
        </authorList>
    </citation>
    <scope>NUCLEOTIDE SEQUENCE [LARGE SCALE GENOMIC DNA]</scope>
    <source>
        <strain evidence="2 3">DSM 100333</strain>
    </source>
</reference>
<feature type="region of interest" description="Disordered" evidence="1">
    <location>
        <begin position="29"/>
        <end position="64"/>
    </location>
</feature>
<organism evidence="2 3">
    <name type="scientific">Hallella colorans</name>
    <dbReference type="NCBI Taxonomy" id="1703337"/>
    <lineage>
        <taxon>Bacteria</taxon>
        <taxon>Pseudomonadati</taxon>
        <taxon>Bacteroidota</taxon>
        <taxon>Bacteroidia</taxon>
        <taxon>Bacteroidales</taxon>
        <taxon>Prevotellaceae</taxon>
        <taxon>Hallella</taxon>
    </lineage>
</organism>
<protein>
    <submittedName>
        <fullName evidence="2">Uncharacterized protein</fullName>
    </submittedName>
</protein>
<dbReference type="Proteomes" id="UP000245870">
    <property type="component" value="Unassembled WGS sequence"/>
</dbReference>
<evidence type="ECO:0000313" key="3">
    <source>
        <dbReference type="Proteomes" id="UP000245870"/>
    </source>
</evidence>
<dbReference type="OrthoDB" id="9997404at2"/>
<name>A0A2U0U733_9BACT</name>
<keyword evidence="3" id="KW-1185">Reference proteome</keyword>
<sequence length="64" mass="7419">MMKKRYIVPIVTKHQMQGYALLAGFSENGNEAPELPDGTEAGAKRADWNWEDEDWNDMENQYDI</sequence>
<accession>A0A2U0U733</accession>
<dbReference type="EMBL" id="QENY01000012">
    <property type="protein sequence ID" value="PVX53433.1"/>
    <property type="molecule type" value="Genomic_DNA"/>
</dbReference>
<dbReference type="RefSeq" id="WP_116616670.1">
    <property type="nucleotide sequence ID" value="NZ_CAMQYP010000002.1"/>
</dbReference>
<comment type="caution">
    <text evidence="2">The sequence shown here is derived from an EMBL/GenBank/DDBJ whole genome shotgun (WGS) entry which is preliminary data.</text>
</comment>
<dbReference type="AlphaFoldDB" id="A0A2U0U733"/>
<evidence type="ECO:0000256" key="1">
    <source>
        <dbReference type="SAM" id="MobiDB-lite"/>
    </source>
</evidence>
<feature type="compositionally biased region" description="Acidic residues" evidence="1">
    <location>
        <begin position="49"/>
        <end position="64"/>
    </location>
</feature>